<evidence type="ECO:0000259" key="1">
    <source>
        <dbReference type="SMART" id="SM01001"/>
    </source>
</evidence>
<dbReference type="AlphaFoldDB" id="A0A368ZLI2"/>
<dbReference type="SUPFAM" id="SSF52255">
    <property type="entry name" value="N5-CAIR mutase (phosphoribosylaminoimidazole carboxylase, PurE)"/>
    <property type="match status" value="1"/>
</dbReference>
<gene>
    <name evidence="2" type="ORF">DFQ08_102514</name>
</gene>
<dbReference type="PANTHER" id="PTHR43064:SF1">
    <property type="entry name" value="SLL1489 PROTEIN"/>
    <property type="match status" value="1"/>
</dbReference>
<evidence type="ECO:0000313" key="3">
    <source>
        <dbReference type="Proteomes" id="UP000253436"/>
    </source>
</evidence>
<feature type="domain" description="PurE" evidence="1">
    <location>
        <begin position="87"/>
        <end position="219"/>
    </location>
</feature>
<reference evidence="2 3" key="1">
    <citation type="submission" date="2018-07" db="EMBL/GenBank/DDBJ databases">
        <title>Genomic Encyclopedia of Type Strains, Phase III (KMG-III): the genomes of soil and plant-associated and newly described type strains.</title>
        <authorList>
            <person name="Whitman W."/>
        </authorList>
    </citation>
    <scope>NUCLEOTIDE SEQUENCE [LARGE SCALE GENOMIC DNA]</scope>
    <source>
        <strain evidence="2 3">CECT 7958</strain>
    </source>
</reference>
<comment type="caution">
    <text evidence="2">The sequence shown here is derived from an EMBL/GenBank/DDBJ whole genome shotgun (WGS) entry which is preliminary data.</text>
</comment>
<dbReference type="InterPro" id="IPR000031">
    <property type="entry name" value="PurE_dom"/>
</dbReference>
<dbReference type="PANTHER" id="PTHR43064">
    <property type="entry name" value="PHOSPHORIBOSYLAMINOIMIDAZOLE CARBOXYLASE-RELATED"/>
    <property type="match status" value="1"/>
</dbReference>
<dbReference type="GO" id="GO:0006189">
    <property type="term" value="P:'de novo' IMP biosynthetic process"/>
    <property type="evidence" value="ECO:0007669"/>
    <property type="project" value="InterPro"/>
</dbReference>
<dbReference type="OrthoDB" id="9782511at2"/>
<dbReference type="InterPro" id="IPR039476">
    <property type="entry name" value="P2CMN_synthase_LarB"/>
</dbReference>
<accession>A0A368ZLI2</accession>
<dbReference type="RefSeq" id="WP_114309186.1">
    <property type="nucleotide sequence ID" value="NZ_QPJO01000002.1"/>
</dbReference>
<dbReference type="SMART" id="SM01001">
    <property type="entry name" value="AIRC"/>
    <property type="match status" value="1"/>
</dbReference>
<organism evidence="2 3">
    <name type="scientific">Winogradskyella arenosi</name>
    <dbReference type="NCBI Taxonomy" id="533325"/>
    <lineage>
        <taxon>Bacteria</taxon>
        <taxon>Pseudomonadati</taxon>
        <taxon>Bacteroidota</taxon>
        <taxon>Flavobacteriia</taxon>
        <taxon>Flavobacteriales</taxon>
        <taxon>Flavobacteriaceae</taxon>
        <taxon>Winogradskyella</taxon>
    </lineage>
</organism>
<name>A0A368ZLI2_9FLAO</name>
<sequence length="219" mass="23918">MNKAFIIDEDRKRRLGFEEVIFGASKSVALLSDLLKDYVEKDKNVLITKLQAEKAKHLLKDFKTAFYDDESEIFMLSHHEISNESPTRIGIVSAGSSDIGVANETYYTLEYMGVKSEVIHDVGVAGLHRLFDHLEHLKTFDILIVVAGFEGALPTVVGGLLPQPIIAVPTSVGYGTAKTGETALHAMLTSCANGITVVNIDNGYGAAMSAFRMLNLIEK</sequence>
<dbReference type="NCBIfam" id="NF033503">
    <property type="entry name" value="LarB"/>
    <property type="match status" value="1"/>
</dbReference>
<proteinExistence type="predicted"/>
<evidence type="ECO:0000313" key="2">
    <source>
        <dbReference type="EMBL" id="RCW92485.1"/>
    </source>
</evidence>
<protein>
    <recommendedName>
        <fullName evidence="1">PurE domain-containing protein</fullName>
    </recommendedName>
</protein>
<dbReference type="Proteomes" id="UP000253436">
    <property type="component" value="Unassembled WGS sequence"/>
</dbReference>
<dbReference type="EMBL" id="QPJO01000002">
    <property type="protein sequence ID" value="RCW92485.1"/>
    <property type="molecule type" value="Genomic_DNA"/>
</dbReference>
<dbReference type="GO" id="GO:0016787">
    <property type="term" value="F:hydrolase activity"/>
    <property type="evidence" value="ECO:0007669"/>
    <property type="project" value="InterPro"/>
</dbReference>
<dbReference type="Pfam" id="PF00731">
    <property type="entry name" value="AIRC"/>
    <property type="match status" value="1"/>
</dbReference>
<dbReference type="Gene3D" id="3.40.50.1970">
    <property type="match status" value="1"/>
</dbReference>
<keyword evidence="3" id="KW-1185">Reference proteome</keyword>